<comment type="similarity">
    <text evidence="1">Belongs to the peptidase S45 family.</text>
</comment>
<proteinExistence type="inferred from homology"/>
<dbReference type="InterPro" id="IPR043147">
    <property type="entry name" value="Penicillin_amidase_A-knob"/>
</dbReference>
<dbReference type="PANTHER" id="PTHR34218">
    <property type="entry name" value="PEPTIDASE S45 PENICILLIN AMIDASE"/>
    <property type="match status" value="1"/>
</dbReference>
<dbReference type="Gene3D" id="1.10.439.10">
    <property type="entry name" value="Penicillin Amidohydrolase, domain 1"/>
    <property type="match status" value="1"/>
</dbReference>
<dbReference type="Gene3D" id="1.10.1400.10">
    <property type="match status" value="1"/>
</dbReference>
<dbReference type="Proteomes" id="UP001501725">
    <property type="component" value="Unassembled WGS sequence"/>
</dbReference>
<dbReference type="EMBL" id="BAABGY010000007">
    <property type="protein sequence ID" value="GAA4329399.1"/>
    <property type="molecule type" value="Genomic_DNA"/>
</dbReference>
<sequence>MRIVPFVLSTLVTGALVYALSVRIGPAPALGAFLSPQQGCWQNAEPLNESHSADLKLPGLKGKTTVHIDERLVPHVFSDNEQDVYYVQGYLHAKYRLWQMEFQTLFGAGRISEVLGKDERFLRVDREQRRMGMVYAAENTLKTMESDPVQKAYFDAYTAGVNAYISNLPASQLPLEYKLLGYKPEPWTNLKTAIFIKVMSKDLAGYERDLEFTNQKSVFSLADMQTLFPEINDSSVAIVPAGTPFAAAGIVPVKPAGADSAYFGNDTTLRVQEVDKPVRENGSNNWALAGSRTASGAPILCNDPHLTLSLPAIWFEMQLSTPTMNVYGATFPGAPSVIIGFNEHIAFGFTNAMRDVKDYYSVRFKDASKKEYWYNGKWEPTTIKVEAIRVKGGDTFYDSVAYTSFGPVMYDAGFTKGNSGTGAIAVRWAAHEGSNEAGIFFRLDRAKSYDEYLAAIKDLHTPGQNMLFAAKTGEIALWQQGKFPARWEGQGSYVMPGADSSYAWQGFIPQEENPHVVNPPEGFIQSANQRPVDASYPYFIPGNYITSRGRTIHKALSGMQRATPQQMMALQNNTYNSLAADAVPLMLRYVDASQLDAAGQKYLSELQQWNFHADAGSRAMTIYATVMDSLESVIWQDEFARVPEPKVLPDEETMIALLLRDSASRFIDDIRTPETETLGIQLTKAFTLAAADLQKEEASNGLIWYKHKNTTIYHLLRESVPALAHAGILVGGWRHTPNAITQKHGPSWRMIVELSTPTVAYGIYPGGQSGNPGSRFYDNFTNDWAAGKYYTLWLMRPDEARDRRVRWTMTFNPAS</sequence>
<evidence type="ECO:0000313" key="5">
    <source>
        <dbReference type="EMBL" id="GAA4329399.1"/>
    </source>
</evidence>
<dbReference type="Pfam" id="PF01804">
    <property type="entry name" value="Penicil_amidase"/>
    <property type="match status" value="1"/>
</dbReference>
<dbReference type="InterPro" id="IPR029055">
    <property type="entry name" value="Ntn_hydrolases_N"/>
</dbReference>
<evidence type="ECO:0000256" key="1">
    <source>
        <dbReference type="ARBA" id="ARBA00006586"/>
    </source>
</evidence>
<evidence type="ECO:0000256" key="2">
    <source>
        <dbReference type="ARBA" id="ARBA00022729"/>
    </source>
</evidence>
<protein>
    <submittedName>
        <fullName evidence="5">Penicillin acylase family protein</fullName>
    </submittedName>
</protein>
<evidence type="ECO:0000313" key="6">
    <source>
        <dbReference type="Proteomes" id="UP001501725"/>
    </source>
</evidence>
<dbReference type="InterPro" id="IPR014395">
    <property type="entry name" value="Pen/GL7ACA/AHL_acylase"/>
</dbReference>
<dbReference type="SUPFAM" id="SSF56235">
    <property type="entry name" value="N-terminal nucleophile aminohydrolases (Ntn hydrolases)"/>
    <property type="match status" value="1"/>
</dbReference>
<dbReference type="Gene3D" id="2.30.120.10">
    <property type="match status" value="1"/>
</dbReference>
<dbReference type="RefSeq" id="WP_345255471.1">
    <property type="nucleotide sequence ID" value="NZ_BAABGY010000007.1"/>
</dbReference>
<comment type="caution">
    <text evidence="5">The sequence shown here is derived from an EMBL/GenBank/DDBJ whole genome shotgun (WGS) entry which is preliminary data.</text>
</comment>
<dbReference type="InterPro" id="IPR043146">
    <property type="entry name" value="Penicillin_amidase_N_B-knob"/>
</dbReference>
<accession>A0ABP8GTK2</accession>
<keyword evidence="6" id="KW-1185">Reference proteome</keyword>
<organism evidence="5 6">
    <name type="scientific">Flaviaesturariibacter amylovorans</name>
    <dbReference type="NCBI Taxonomy" id="1084520"/>
    <lineage>
        <taxon>Bacteria</taxon>
        <taxon>Pseudomonadati</taxon>
        <taxon>Bacteroidota</taxon>
        <taxon>Chitinophagia</taxon>
        <taxon>Chitinophagales</taxon>
        <taxon>Chitinophagaceae</taxon>
        <taxon>Flaviaestuariibacter</taxon>
    </lineage>
</organism>
<evidence type="ECO:0000256" key="4">
    <source>
        <dbReference type="ARBA" id="ARBA00023145"/>
    </source>
</evidence>
<dbReference type="PANTHER" id="PTHR34218:SF3">
    <property type="entry name" value="ACYL-HOMOSERINE LACTONE ACYLASE PVDQ"/>
    <property type="match status" value="1"/>
</dbReference>
<dbReference type="PIRSF" id="PIRSF001227">
    <property type="entry name" value="Pen_acylase"/>
    <property type="match status" value="1"/>
</dbReference>
<keyword evidence="3" id="KW-0378">Hydrolase</keyword>
<reference evidence="6" key="1">
    <citation type="journal article" date="2019" name="Int. J. Syst. Evol. Microbiol.">
        <title>The Global Catalogue of Microorganisms (GCM) 10K type strain sequencing project: providing services to taxonomists for standard genome sequencing and annotation.</title>
        <authorList>
            <consortium name="The Broad Institute Genomics Platform"/>
            <consortium name="The Broad Institute Genome Sequencing Center for Infectious Disease"/>
            <person name="Wu L."/>
            <person name="Ma J."/>
        </authorList>
    </citation>
    <scope>NUCLEOTIDE SEQUENCE [LARGE SCALE GENOMIC DNA]</scope>
    <source>
        <strain evidence="6">JCM 17919</strain>
    </source>
</reference>
<dbReference type="Gene3D" id="3.60.20.10">
    <property type="entry name" value="Glutamine Phosphoribosylpyrophosphate, subunit 1, domain 1"/>
    <property type="match status" value="1"/>
</dbReference>
<keyword evidence="4" id="KW-0865">Zymogen</keyword>
<keyword evidence="2" id="KW-0732">Signal</keyword>
<dbReference type="InterPro" id="IPR023343">
    <property type="entry name" value="Penicillin_amidase_dom1"/>
</dbReference>
<gene>
    <name evidence="5" type="ORF">GCM10023184_19900</name>
</gene>
<dbReference type="InterPro" id="IPR002692">
    <property type="entry name" value="S45"/>
</dbReference>
<evidence type="ECO:0000256" key="3">
    <source>
        <dbReference type="ARBA" id="ARBA00022801"/>
    </source>
</evidence>
<name>A0ABP8GTK2_9BACT</name>
<dbReference type="CDD" id="cd03747">
    <property type="entry name" value="Ntn_PGA_like"/>
    <property type="match status" value="1"/>
</dbReference>